<sequence>MGRFKKGLFLGSLFGAGVIWLTSTRKGKEVRDQLLDYAAEVYTQVREKIVSSDAYENMTKNQYVAYVKEVVDRYAVQNKLAENVKKMVIRLVSGQWDLIEKELKKKRKK</sequence>
<accession>A0A1F6LZ17</accession>
<dbReference type="EMBL" id="MFQB01000055">
    <property type="protein sequence ID" value="OGH64619.1"/>
    <property type="molecule type" value="Genomic_DNA"/>
</dbReference>
<evidence type="ECO:0000313" key="2">
    <source>
        <dbReference type="Proteomes" id="UP000176282"/>
    </source>
</evidence>
<evidence type="ECO:0000313" key="1">
    <source>
        <dbReference type="EMBL" id="OGH64619.1"/>
    </source>
</evidence>
<name>A0A1F6LZ17_9BACT</name>
<proteinExistence type="predicted"/>
<comment type="caution">
    <text evidence="1">The sequence shown here is derived from an EMBL/GenBank/DDBJ whole genome shotgun (WGS) entry which is preliminary data.</text>
</comment>
<dbReference type="Proteomes" id="UP000176282">
    <property type="component" value="Unassembled WGS sequence"/>
</dbReference>
<protein>
    <submittedName>
        <fullName evidence="1">Uncharacterized protein</fullName>
    </submittedName>
</protein>
<dbReference type="AlphaFoldDB" id="A0A1F6LZ17"/>
<organism evidence="1 2">
    <name type="scientific">Candidatus Magasanikbacteria bacterium RIFCSPHIGHO2_02_FULL_47_14</name>
    <dbReference type="NCBI Taxonomy" id="1798680"/>
    <lineage>
        <taxon>Bacteria</taxon>
        <taxon>Candidatus Magasanikiibacteriota</taxon>
    </lineage>
</organism>
<gene>
    <name evidence="1" type="ORF">A3J66_00790</name>
</gene>
<reference evidence="1 2" key="1">
    <citation type="journal article" date="2016" name="Nat. Commun.">
        <title>Thousands of microbial genomes shed light on interconnected biogeochemical processes in an aquifer system.</title>
        <authorList>
            <person name="Anantharaman K."/>
            <person name="Brown C.T."/>
            <person name="Hug L.A."/>
            <person name="Sharon I."/>
            <person name="Castelle C.J."/>
            <person name="Probst A.J."/>
            <person name="Thomas B.C."/>
            <person name="Singh A."/>
            <person name="Wilkins M.J."/>
            <person name="Karaoz U."/>
            <person name="Brodie E.L."/>
            <person name="Williams K.H."/>
            <person name="Hubbard S.S."/>
            <person name="Banfield J.F."/>
        </authorList>
    </citation>
    <scope>NUCLEOTIDE SEQUENCE [LARGE SCALE GENOMIC DNA]</scope>
</reference>